<accession>A0A059ZW87</accession>
<feature type="compositionally biased region" description="Low complexity" evidence="2">
    <location>
        <begin position="67"/>
        <end position="77"/>
    </location>
</feature>
<evidence type="ECO:0000256" key="2">
    <source>
        <dbReference type="SAM" id="MobiDB-lite"/>
    </source>
</evidence>
<dbReference type="Proteomes" id="UP000005522">
    <property type="component" value="Chromosome"/>
</dbReference>
<dbReference type="RefSeq" id="WP_004870351.1">
    <property type="nucleotide sequence ID" value="NZ_CP005986.1"/>
</dbReference>
<reference evidence="4 5" key="1">
    <citation type="journal article" date="2009" name="J. Bacteriol.">
        <title>Draft genome sequence of the extremely acidophilic bacterium Acidithiobacillus caldus ATCC 51756 reveals metabolic versatility in the genus Acidithiobacillus.</title>
        <authorList>
            <person name="Valdes J."/>
            <person name="Quatrini R."/>
            <person name="Hallberg K."/>
            <person name="Dopson M."/>
            <person name="Valenzuela P.D."/>
            <person name="Holmes D.S."/>
        </authorList>
    </citation>
    <scope>NUCLEOTIDE SEQUENCE [LARGE SCALE GENOMIC DNA]</scope>
    <source>
        <strain evidence="5">ATCC 51756 / DSM 8584 / KU</strain>
    </source>
</reference>
<feature type="region of interest" description="Disordered" evidence="2">
    <location>
        <begin position="65"/>
        <end position="94"/>
    </location>
</feature>
<dbReference type="InterPro" id="IPR025392">
    <property type="entry name" value="DUF4124"/>
</dbReference>
<evidence type="ECO:0000256" key="1">
    <source>
        <dbReference type="SAM" id="Coils"/>
    </source>
</evidence>
<dbReference type="KEGG" id="acz:Acaty_c0331"/>
<proteinExistence type="predicted"/>
<dbReference type="AlphaFoldDB" id="A0A059ZW87"/>
<evidence type="ECO:0000313" key="4">
    <source>
        <dbReference type="EMBL" id="AIA54221.1"/>
    </source>
</evidence>
<protein>
    <recommendedName>
        <fullName evidence="3">DUF4124 domain-containing protein</fullName>
    </recommendedName>
</protein>
<dbReference type="Pfam" id="PF13511">
    <property type="entry name" value="DUF4124"/>
    <property type="match status" value="1"/>
</dbReference>
<feature type="coiled-coil region" evidence="1">
    <location>
        <begin position="101"/>
        <end position="163"/>
    </location>
</feature>
<organism evidence="4 5">
    <name type="scientific">Acidithiobacillus caldus (strain ATCC 51756 / DSM 8584 / KU)</name>
    <dbReference type="NCBI Taxonomy" id="637389"/>
    <lineage>
        <taxon>Bacteria</taxon>
        <taxon>Pseudomonadati</taxon>
        <taxon>Pseudomonadota</taxon>
        <taxon>Acidithiobacillia</taxon>
        <taxon>Acidithiobacillales</taxon>
        <taxon>Acidithiobacillaceae</taxon>
        <taxon>Acidithiobacillus</taxon>
    </lineage>
</organism>
<dbReference type="HOGENOM" id="CLU_1431759_0_0_6"/>
<dbReference type="EMBL" id="CP005986">
    <property type="protein sequence ID" value="AIA54221.1"/>
    <property type="molecule type" value="Genomic_DNA"/>
</dbReference>
<evidence type="ECO:0000259" key="3">
    <source>
        <dbReference type="Pfam" id="PF13511"/>
    </source>
</evidence>
<feature type="compositionally biased region" description="Pro residues" evidence="2">
    <location>
        <begin position="78"/>
        <end position="88"/>
    </location>
</feature>
<evidence type="ECO:0000313" key="5">
    <source>
        <dbReference type="Proteomes" id="UP000005522"/>
    </source>
</evidence>
<sequence>MRVSQVWKSTVHWLPGAAVGLGLLAMPIASTQAAIYRWVGPDGVVTYGGNPPANARHVETISGAPEASVSTPVTAAPASPPPTRPVPVAPAESAPVENMAQKQLEAQLAAARVALINATEAYEKGKAERTGNERNYARYLDKVEHLKENMDAARLRVLLLEHQLETQGKGATPVP</sequence>
<gene>
    <name evidence="4" type="ORF">Acaty_c0331</name>
</gene>
<name>A0A059ZW87_ACICK</name>
<feature type="domain" description="DUF4124" evidence="3">
    <location>
        <begin position="23"/>
        <end position="76"/>
    </location>
</feature>
<dbReference type="eggNOG" id="ENOG5031FCN">
    <property type="taxonomic scope" value="Bacteria"/>
</dbReference>
<keyword evidence="1" id="KW-0175">Coiled coil</keyword>